<dbReference type="InterPro" id="IPR003105">
    <property type="entry name" value="SRA_YDG"/>
</dbReference>
<dbReference type="Gene3D" id="2.30.280.10">
    <property type="entry name" value="SRA-YDG"/>
    <property type="match status" value="1"/>
</dbReference>
<dbReference type="Pfam" id="PF05033">
    <property type="entry name" value="Pre-SET"/>
    <property type="match status" value="1"/>
</dbReference>
<dbReference type="AlphaFoldDB" id="A0A1S2XRA1"/>
<evidence type="ECO:0000259" key="12">
    <source>
        <dbReference type="PROSITE" id="PS50867"/>
    </source>
</evidence>
<dbReference type="PROSITE" id="PS51575">
    <property type="entry name" value="SAM_MT43_SUVAR39_2"/>
    <property type="match status" value="1"/>
</dbReference>
<keyword evidence="6" id="KW-0156">Chromatin regulator</keyword>
<sequence>MEHNLGQEPASGSFDKSRVLNVKPLRTLVPVFPSPSNLSSSSTPQGGAPFVCASPSGPFPSGVAPFYPFFVSPESQRLSEQNAPNPTPQRATPISAAVPINSFRTPTGTTNGDVGGSSRRNSRTRSGQLIEEEVDEIDVEDGTGDGGSKHKKRGRKRRASGVGTSSGLVVVDVDLDVVANEILQSINPMVFDVINHPDGSKDSVTYTLMIYEVLRRKLGQIEESTKDAHTGAKRPDLKAGTVMMSKGVRSNSKKRIGVVPGVEIGDIFFFRFEMCLVGLHSPSMAGIDYLGSKASQEEEPLAVSIVSSGGYEDNTDDGDVLIYSGQGGVNRDKGASDQKLERGNLALEKSMHRGNDVRVIRGLKDVMHPTGKVYVYDGIYKIQDSWVEKAKSGFNVFKYKLVRSPGQADAYVIWKNIQQWTDKSASRTGVILPDLTSGAEKVPVCLVNDVDNEKGPAYFTYSPTLKNLKAVAPVESSAGCSCVSGCQAGNYNCPCIQNNGGHLPYSAAGLLADLKSVVHECGPSCQCPPTCRNRVSQVGMKFRLEVFRTKNKGWGLRSWDAIRAGTFICEYAGEVIDNARAEILGSENEDEYIFDSTRIYQQLEVFPGDNEAPKIPSPLYITAKNEGNVARFMNHSCSPNVLWRPVVRENKNESDLHIAFFAIRHIPPMMELTYDYGINLPLKAGQKKKKCLCGSVKCRGYFC</sequence>
<dbReference type="eggNOG" id="KOG1082">
    <property type="taxonomic scope" value="Eukaryota"/>
</dbReference>
<dbReference type="InterPro" id="IPR051357">
    <property type="entry name" value="H3K9_HMTase_SUVAR3-9"/>
</dbReference>
<dbReference type="PROSITE" id="PS50867">
    <property type="entry name" value="PRE_SET"/>
    <property type="match status" value="1"/>
</dbReference>
<evidence type="ECO:0000256" key="7">
    <source>
        <dbReference type="ARBA" id="ARBA00023242"/>
    </source>
</evidence>
<feature type="region of interest" description="Disordered" evidence="10">
    <location>
        <begin position="75"/>
        <end position="162"/>
    </location>
</feature>
<dbReference type="SMART" id="SM00317">
    <property type="entry name" value="SET"/>
    <property type="match status" value="1"/>
</dbReference>
<evidence type="ECO:0000256" key="9">
    <source>
        <dbReference type="PROSITE-ProRule" id="PRU00358"/>
    </source>
</evidence>
<dbReference type="RefSeq" id="XP_004493303.1">
    <property type="nucleotide sequence ID" value="XM_004493246.3"/>
</dbReference>
<dbReference type="Pfam" id="PF02182">
    <property type="entry name" value="SAD_SRA"/>
    <property type="match status" value="1"/>
</dbReference>
<feature type="compositionally biased region" description="Acidic residues" evidence="10">
    <location>
        <begin position="130"/>
        <end position="143"/>
    </location>
</feature>
<evidence type="ECO:0000313" key="17">
    <source>
        <dbReference type="RefSeq" id="XP_012569236.1"/>
    </source>
</evidence>
<evidence type="ECO:0000259" key="11">
    <source>
        <dbReference type="PROSITE" id="PS50280"/>
    </source>
</evidence>
<dbReference type="GO" id="GO:0003690">
    <property type="term" value="F:double-stranded DNA binding"/>
    <property type="evidence" value="ECO:0007669"/>
    <property type="project" value="TreeGrafter"/>
</dbReference>
<evidence type="ECO:0000256" key="1">
    <source>
        <dbReference type="ARBA" id="ARBA00004584"/>
    </source>
</evidence>
<feature type="compositionally biased region" description="Low complexity" evidence="10">
    <location>
        <begin position="116"/>
        <end position="127"/>
    </location>
</feature>
<organism evidence="15 16">
    <name type="scientific">Cicer arietinum</name>
    <name type="common">Chickpea</name>
    <name type="synonym">Garbanzo</name>
    <dbReference type="NCBI Taxonomy" id="3827"/>
    <lineage>
        <taxon>Eukaryota</taxon>
        <taxon>Viridiplantae</taxon>
        <taxon>Streptophyta</taxon>
        <taxon>Embryophyta</taxon>
        <taxon>Tracheophyta</taxon>
        <taxon>Spermatophyta</taxon>
        <taxon>Magnoliopsida</taxon>
        <taxon>eudicotyledons</taxon>
        <taxon>Gunneridae</taxon>
        <taxon>Pentapetalae</taxon>
        <taxon>rosids</taxon>
        <taxon>fabids</taxon>
        <taxon>Fabales</taxon>
        <taxon>Fabaceae</taxon>
        <taxon>Papilionoideae</taxon>
        <taxon>50 kb inversion clade</taxon>
        <taxon>NPAAA clade</taxon>
        <taxon>Hologalegina</taxon>
        <taxon>IRL clade</taxon>
        <taxon>Cicereae</taxon>
        <taxon>Cicer</taxon>
    </lineage>
</organism>
<evidence type="ECO:0000256" key="5">
    <source>
        <dbReference type="ARBA" id="ARBA00022691"/>
    </source>
</evidence>
<keyword evidence="2" id="KW-0158">Chromosome</keyword>
<dbReference type="SUPFAM" id="SSF88697">
    <property type="entry name" value="PUA domain-like"/>
    <property type="match status" value="1"/>
</dbReference>
<dbReference type="InterPro" id="IPR036987">
    <property type="entry name" value="SRA-YDG_sf"/>
</dbReference>
<dbReference type="KEGG" id="cam:101495955"/>
<evidence type="ECO:0000256" key="6">
    <source>
        <dbReference type="ARBA" id="ARBA00022853"/>
    </source>
</evidence>
<dbReference type="InterPro" id="IPR025794">
    <property type="entry name" value="H3-K9-MeTrfase_plant"/>
</dbReference>
<evidence type="ECO:0000259" key="14">
    <source>
        <dbReference type="PROSITE" id="PS51015"/>
    </source>
</evidence>
<keyword evidence="8" id="KW-0137">Centromere</keyword>
<keyword evidence="7 9" id="KW-0539">Nucleus</keyword>
<dbReference type="SUPFAM" id="SSF82199">
    <property type="entry name" value="SET domain"/>
    <property type="match status" value="1"/>
</dbReference>
<feature type="domain" description="Pre-SET" evidence="12">
    <location>
        <begin position="478"/>
        <end position="539"/>
    </location>
</feature>
<feature type="compositionally biased region" description="Basic residues" evidence="10">
    <location>
        <begin position="149"/>
        <end position="159"/>
    </location>
</feature>
<evidence type="ECO:0000259" key="13">
    <source>
        <dbReference type="PROSITE" id="PS50868"/>
    </source>
</evidence>
<dbReference type="GO" id="GO:0042054">
    <property type="term" value="F:histone methyltransferase activity"/>
    <property type="evidence" value="ECO:0007669"/>
    <property type="project" value="InterPro"/>
</dbReference>
<dbReference type="GO" id="GO:0000775">
    <property type="term" value="C:chromosome, centromeric region"/>
    <property type="evidence" value="ECO:0007669"/>
    <property type="project" value="UniProtKB-SubCell"/>
</dbReference>
<dbReference type="PANTHER" id="PTHR45660">
    <property type="entry name" value="HISTONE-LYSINE N-METHYLTRANSFERASE SETMAR"/>
    <property type="match status" value="1"/>
</dbReference>
<feature type="compositionally biased region" description="Polar residues" evidence="10">
    <location>
        <begin position="75"/>
        <end position="92"/>
    </location>
</feature>
<keyword evidence="4" id="KW-0808">Transferase</keyword>
<reference evidence="15" key="1">
    <citation type="journal article" date="2013" name="Nat. Biotechnol.">
        <title>Draft genome sequence of chickpea (Cicer arietinum) provides a resource for trait improvement.</title>
        <authorList>
            <person name="Varshney R.K."/>
            <person name="Song C."/>
            <person name="Saxena R.K."/>
            <person name="Azam S."/>
            <person name="Yu S."/>
            <person name="Sharpe A.G."/>
            <person name="Cannon S."/>
            <person name="Baek J."/>
            <person name="Rosen B.D."/>
            <person name="Tar'an B."/>
            <person name="Millan T."/>
            <person name="Zhang X."/>
            <person name="Ramsay L.D."/>
            <person name="Iwata A."/>
            <person name="Wang Y."/>
            <person name="Nelson W."/>
            <person name="Farmer A.D."/>
            <person name="Gaur P.M."/>
            <person name="Soderlund C."/>
            <person name="Penmetsa R.V."/>
            <person name="Xu C."/>
            <person name="Bharti A.K."/>
            <person name="He W."/>
            <person name="Winter P."/>
            <person name="Zhao S."/>
            <person name="Hane J.K."/>
            <person name="Carrasquilla-Garcia N."/>
            <person name="Condie J.A."/>
            <person name="Upadhyaya H.D."/>
            <person name="Luo M.C."/>
            <person name="Thudi M."/>
            <person name="Gowda C.L."/>
            <person name="Singh N.P."/>
            <person name="Lichtenzveig J."/>
            <person name="Gali K.K."/>
            <person name="Rubio J."/>
            <person name="Nadarajan N."/>
            <person name="Dolezel J."/>
            <person name="Bansal K.C."/>
            <person name="Xu X."/>
            <person name="Edwards D."/>
            <person name="Zhang G."/>
            <person name="Kahl G."/>
            <person name="Gil J."/>
            <person name="Singh K.B."/>
            <person name="Datta S.K."/>
            <person name="Jackson S.A."/>
            <person name="Wang J."/>
            <person name="Cook D.R."/>
        </authorList>
    </citation>
    <scope>NUCLEOTIDE SEQUENCE [LARGE SCALE GENOMIC DNA]</scope>
    <source>
        <strain evidence="15">cv. CDC Frontier</strain>
    </source>
</reference>
<name>A0A1S2XRA1_CICAR</name>
<evidence type="ECO:0000256" key="4">
    <source>
        <dbReference type="ARBA" id="ARBA00022679"/>
    </source>
</evidence>
<feature type="domain" description="YDG" evidence="14">
    <location>
        <begin position="257"/>
        <end position="403"/>
    </location>
</feature>
<dbReference type="Gene3D" id="2.170.270.10">
    <property type="entry name" value="SET domain"/>
    <property type="match status" value="1"/>
</dbReference>
<dbReference type="PROSITE" id="PS50868">
    <property type="entry name" value="POST_SET"/>
    <property type="match status" value="1"/>
</dbReference>
<dbReference type="SMART" id="SM00468">
    <property type="entry name" value="PreSET"/>
    <property type="match status" value="1"/>
</dbReference>
<feature type="domain" description="SET" evidence="11">
    <location>
        <begin position="542"/>
        <end position="677"/>
    </location>
</feature>
<dbReference type="GO" id="GO:0008270">
    <property type="term" value="F:zinc ion binding"/>
    <property type="evidence" value="ECO:0007669"/>
    <property type="project" value="InterPro"/>
</dbReference>
<dbReference type="GO" id="GO:0032259">
    <property type="term" value="P:methylation"/>
    <property type="evidence" value="ECO:0007669"/>
    <property type="project" value="UniProtKB-KW"/>
</dbReference>
<dbReference type="PANTHER" id="PTHR45660:SF13">
    <property type="entry name" value="HISTONE-LYSINE N-METHYLTRANSFERASE SETMAR"/>
    <property type="match status" value="1"/>
</dbReference>
<evidence type="ECO:0000256" key="2">
    <source>
        <dbReference type="ARBA" id="ARBA00022454"/>
    </source>
</evidence>
<dbReference type="PROSITE" id="PS50280">
    <property type="entry name" value="SET"/>
    <property type="match status" value="1"/>
</dbReference>
<evidence type="ECO:0000313" key="15">
    <source>
        <dbReference type="Proteomes" id="UP000087171"/>
    </source>
</evidence>
<dbReference type="RefSeq" id="XP_012569236.1">
    <property type="nucleotide sequence ID" value="XM_012713782.2"/>
</dbReference>
<dbReference type="InterPro" id="IPR001214">
    <property type="entry name" value="SET_dom"/>
</dbReference>
<dbReference type="SMART" id="SM00466">
    <property type="entry name" value="SRA"/>
    <property type="match status" value="1"/>
</dbReference>
<accession>A0A1S2XRA1</accession>
<keyword evidence="15" id="KW-1185">Reference proteome</keyword>
<comment type="subcellular location">
    <subcellularLocation>
        <location evidence="1">Chromosome</location>
        <location evidence="1">Centromere</location>
    </subcellularLocation>
    <subcellularLocation>
        <location evidence="9">Nucleus</location>
    </subcellularLocation>
</comment>
<proteinExistence type="predicted"/>
<dbReference type="Pfam" id="PF00856">
    <property type="entry name" value="SET"/>
    <property type="match status" value="1"/>
</dbReference>
<dbReference type="GO" id="GO:0005634">
    <property type="term" value="C:nucleus"/>
    <property type="evidence" value="ECO:0007669"/>
    <property type="project" value="UniProtKB-SubCell"/>
</dbReference>
<feature type="compositionally biased region" description="Polar residues" evidence="10">
    <location>
        <begin position="102"/>
        <end position="112"/>
    </location>
</feature>
<evidence type="ECO:0000256" key="8">
    <source>
        <dbReference type="ARBA" id="ARBA00023328"/>
    </source>
</evidence>
<keyword evidence="5" id="KW-0949">S-adenosyl-L-methionine</keyword>
<dbReference type="OrthoDB" id="5792673at2759"/>
<evidence type="ECO:0000256" key="3">
    <source>
        <dbReference type="ARBA" id="ARBA00022603"/>
    </source>
</evidence>
<protein>
    <submittedName>
        <fullName evidence="16 17">Histone-lysine N-methyltransferase, H3 lysine-9 specific SUVH1-like</fullName>
    </submittedName>
</protein>
<dbReference type="STRING" id="3827.A0A1S2XRA1"/>
<dbReference type="PROSITE" id="PS51015">
    <property type="entry name" value="YDG"/>
    <property type="match status" value="1"/>
</dbReference>
<feature type="domain" description="Post-SET" evidence="13">
    <location>
        <begin position="687"/>
        <end position="703"/>
    </location>
</feature>
<dbReference type="Proteomes" id="UP000087171">
    <property type="component" value="Chromosome Ca3"/>
</dbReference>
<gene>
    <name evidence="16 17" type="primary">LOC101495955</name>
</gene>
<dbReference type="GeneID" id="101495955"/>
<keyword evidence="3" id="KW-0489">Methyltransferase</keyword>
<dbReference type="InterPro" id="IPR015947">
    <property type="entry name" value="PUA-like_sf"/>
</dbReference>
<dbReference type="InterPro" id="IPR007728">
    <property type="entry name" value="Pre-SET_dom"/>
</dbReference>
<dbReference type="InterPro" id="IPR003616">
    <property type="entry name" value="Post-SET_dom"/>
</dbReference>
<dbReference type="FunFam" id="2.30.280.10:FF:000003">
    <property type="entry name" value="Histone-lysine N-methyltransferase, H3 lysine-9 specific SUVH5"/>
    <property type="match status" value="1"/>
</dbReference>
<evidence type="ECO:0000256" key="10">
    <source>
        <dbReference type="SAM" id="MobiDB-lite"/>
    </source>
</evidence>
<evidence type="ECO:0000313" key="16">
    <source>
        <dbReference type="RefSeq" id="XP_004493303.1"/>
    </source>
</evidence>
<dbReference type="PaxDb" id="3827-XP_004493303.1"/>
<reference evidence="16 17" key="2">
    <citation type="submission" date="2025-04" db="UniProtKB">
        <authorList>
            <consortium name="RefSeq"/>
        </authorList>
    </citation>
    <scope>IDENTIFICATION</scope>
    <source>
        <tissue evidence="16 17">Etiolated seedlings</tissue>
    </source>
</reference>
<dbReference type="InterPro" id="IPR046341">
    <property type="entry name" value="SET_dom_sf"/>
</dbReference>